<dbReference type="InterPro" id="IPR036779">
    <property type="entry name" value="LysM_dom_sf"/>
</dbReference>
<organism evidence="2 3">
    <name type="scientific">Candidatus Colwellbacteria bacterium CG10_big_fil_rev_8_21_14_0_10_41_28</name>
    <dbReference type="NCBI Taxonomy" id="1974539"/>
    <lineage>
        <taxon>Bacteria</taxon>
        <taxon>Candidatus Colwelliibacteriota</taxon>
    </lineage>
</organism>
<dbReference type="Gene3D" id="3.10.350.10">
    <property type="entry name" value="LysM domain"/>
    <property type="match status" value="1"/>
</dbReference>
<dbReference type="InterPro" id="IPR050570">
    <property type="entry name" value="Cell_wall_metabolism_enzyme"/>
</dbReference>
<name>A0A2H0VGX3_9BACT</name>
<evidence type="ECO:0000313" key="3">
    <source>
        <dbReference type="Proteomes" id="UP000230776"/>
    </source>
</evidence>
<dbReference type="GO" id="GO:0004222">
    <property type="term" value="F:metalloendopeptidase activity"/>
    <property type="evidence" value="ECO:0007669"/>
    <property type="project" value="TreeGrafter"/>
</dbReference>
<comment type="caution">
    <text evidence="2">The sequence shown here is derived from an EMBL/GenBank/DDBJ whole genome shotgun (WGS) entry which is preliminary data.</text>
</comment>
<dbReference type="EMBL" id="PFAG01000020">
    <property type="protein sequence ID" value="PIR98357.1"/>
    <property type="molecule type" value="Genomic_DNA"/>
</dbReference>
<dbReference type="Pfam" id="PF01551">
    <property type="entry name" value="Peptidase_M23"/>
    <property type="match status" value="1"/>
</dbReference>
<dbReference type="CDD" id="cd12797">
    <property type="entry name" value="M23_peptidase"/>
    <property type="match status" value="1"/>
</dbReference>
<dbReference type="PROSITE" id="PS51782">
    <property type="entry name" value="LYSM"/>
    <property type="match status" value="1"/>
</dbReference>
<dbReference type="SUPFAM" id="SSF54106">
    <property type="entry name" value="LysM domain"/>
    <property type="match status" value="1"/>
</dbReference>
<dbReference type="SMART" id="SM00257">
    <property type="entry name" value="LysM"/>
    <property type="match status" value="1"/>
</dbReference>
<dbReference type="InterPro" id="IPR018392">
    <property type="entry name" value="LysM"/>
</dbReference>
<dbReference type="SUPFAM" id="SSF51261">
    <property type="entry name" value="Duplicated hybrid motif"/>
    <property type="match status" value="1"/>
</dbReference>
<dbReference type="Proteomes" id="UP000230776">
    <property type="component" value="Unassembled WGS sequence"/>
</dbReference>
<reference evidence="3" key="1">
    <citation type="submission" date="2017-09" db="EMBL/GenBank/DDBJ databases">
        <title>Depth-based differentiation of microbial function through sediment-hosted aquifers and enrichment of novel symbionts in the deep terrestrial subsurface.</title>
        <authorList>
            <person name="Probst A.J."/>
            <person name="Ladd B."/>
            <person name="Jarett J.K."/>
            <person name="Geller-Mcgrath D.E."/>
            <person name="Sieber C.M.K."/>
            <person name="Emerson J.B."/>
            <person name="Anantharaman K."/>
            <person name="Thomas B.C."/>
            <person name="Malmstrom R."/>
            <person name="Stieglmeier M."/>
            <person name="Klingl A."/>
            <person name="Woyke T."/>
            <person name="Ryan C.M."/>
            <person name="Banfield J.F."/>
        </authorList>
    </citation>
    <scope>NUCLEOTIDE SEQUENCE [LARGE SCALE GENOMIC DNA]</scope>
</reference>
<dbReference type="PANTHER" id="PTHR21666:SF270">
    <property type="entry name" value="MUREIN HYDROLASE ACTIVATOR ENVC"/>
    <property type="match status" value="1"/>
</dbReference>
<dbReference type="InterPro" id="IPR011055">
    <property type="entry name" value="Dup_hybrid_motif"/>
</dbReference>
<evidence type="ECO:0000313" key="2">
    <source>
        <dbReference type="EMBL" id="PIR98357.1"/>
    </source>
</evidence>
<feature type="domain" description="LysM" evidence="1">
    <location>
        <begin position="94"/>
        <end position="138"/>
    </location>
</feature>
<sequence>MPVFLVLGLMAVDLAFFSLVKPSEIPDMSYIEGDLISQNHLNNIDAAYVGDVPIDGGIDRTGAGEDFAGFLFLERSALVATGSPLVTYKEDDLITYEIQEGDTISSIADGYGISIGSILQINDIDKSSLIKPGETIVILPVSEANGEIVVPRGPVVREELPDFLRPVSGGWNWGQLHDSSYMPAVDISSACGTPILAADDGVVTKVGSPAYYNSGYGGYVVLLHPNGTQTFYAHNSENLVEKGDKVEGGDIIAKIGNTGLTRGATGCHVHFGVSGATNPFAR</sequence>
<gene>
    <name evidence="2" type="ORF">COT88_02025</name>
</gene>
<dbReference type="AlphaFoldDB" id="A0A2H0VGX3"/>
<evidence type="ECO:0000259" key="1">
    <source>
        <dbReference type="PROSITE" id="PS51782"/>
    </source>
</evidence>
<dbReference type="CDD" id="cd00118">
    <property type="entry name" value="LysM"/>
    <property type="match status" value="1"/>
</dbReference>
<proteinExistence type="predicted"/>
<protein>
    <recommendedName>
        <fullName evidence="1">LysM domain-containing protein</fullName>
    </recommendedName>
</protein>
<dbReference type="InterPro" id="IPR016047">
    <property type="entry name" value="M23ase_b-sheet_dom"/>
</dbReference>
<dbReference type="Gene3D" id="2.70.70.10">
    <property type="entry name" value="Glucose Permease (Domain IIA)"/>
    <property type="match status" value="1"/>
</dbReference>
<dbReference type="PANTHER" id="PTHR21666">
    <property type="entry name" value="PEPTIDASE-RELATED"/>
    <property type="match status" value="1"/>
</dbReference>
<accession>A0A2H0VGX3</accession>
<dbReference type="Pfam" id="PF01476">
    <property type="entry name" value="LysM"/>
    <property type="match status" value="1"/>
</dbReference>